<dbReference type="EMBL" id="PCQY01000036">
    <property type="protein sequence ID" value="PIP04314.1"/>
    <property type="molecule type" value="Genomic_DNA"/>
</dbReference>
<dbReference type="Proteomes" id="UP000231388">
    <property type="component" value="Unassembled WGS sequence"/>
</dbReference>
<dbReference type="AlphaFoldDB" id="A0A2G9XBH2"/>
<sequence>MKSIKDVLSGREWDKGRYIKHEWQDFGYRLAVELKDLEHRSLYMKLAKNEDRKLLQKALDFSKDYRNDRAKLFMWKLKRLRGKMDD</sequence>
<comment type="caution">
    <text evidence="1">The sequence shown here is derived from an EMBL/GenBank/DDBJ whole genome shotgun (WGS) entry which is preliminary data.</text>
</comment>
<evidence type="ECO:0000313" key="1">
    <source>
        <dbReference type="EMBL" id="PIP04314.1"/>
    </source>
</evidence>
<accession>A0A2G9XBH2</accession>
<organism evidence="1 2">
    <name type="scientific">candidate division WWE3 bacterium CG23_combo_of_CG06-09_8_20_14_all_40_14</name>
    <dbReference type="NCBI Taxonomy" id="1975095"/>
    <lineage>
        <taxon>Bacteria</taxon>
        <taxon>Katanobacteria</taxon>
    </lineage>
</organism>
<reference evidence="1 2" key="1">
    <citation type="submission" date="2017-09" db="EMBL/GenBank/DDBJ databases">
        <title>Depth-based differentiation of microbial function through sediment-hosted aquifers and enrichment of novel symbionts in the deep terrestrial subsurface.</title>
        <authorList>
            <person name="Probst A.J."/>
            <person name="Ladd B."/>
            <person name="Jarett J.K."/>
            <person name="Geller-Mcgrath D.E."/>
            <person name="Sieber C.M."/>
            <person name="Emerson J.B."/>
            <person name="Anantharaman K."/>
            <person name="Thomas B.C."/>
            <person name="Malmstrom R."/>
            <person name="Stieglmeier M."/>
            <person name="Klingl A."/>
            <person name="Woyke T."/>
            <person name="Ryan C.M."/>
            <person name="Banfield J.F."/>
        </authorList>
    </citation>
    <scope>NUCLEOTIDE SEQUENCE [LARGE SCALE GENOMIC DNA]</scope>
    <source>
        <strain evidence="1">CG23_combo_of_CG06-09_8_20_14_all_40_14</strain>
    </source>
</reference>
<proteinExistence type="predicted"/>
<gene>
    <name evidence="1" type="ORF">COX53_03080</name>
</gene>
<name>A0A2G9XBH2_UNCKA</name>
<protein>
    <submittedName>
        <fullName evidence="1">Uncharacterized protein</fullName>
    </submittedName>
</protein>
<evidence type="ECO:0000313" key="2">
    <source>
        <dbReference type="Proteomes" id="UP000231388"/>
    </source>
</evidence>